<gene>
    <name evidence="2" type="ORF">FD17_GL000801</name>
</gene>
<dbReference type="EMBL" id="AZEA01000016">
    <property type="protein sequence ID" value="KRK87741.1"/>
    <property type="molecule type" value="Genomic_DNA"/>
</dbReference>
<dbReference type="Gene3D" id="1.20.58.1910">
    <property type="match status" value="1"/>
</dbReference>
<feature type="domain" description="HD/PDEase" evidence="1">
    <location>
        <begin position="20"/>
        <end position="135"/>
    </location>
</feature>
<evidence type="ECO:0000313" key="3">
    <source>
        <dbReference type="Proteomes" id="UP000051581"/>
    </source>
</evidence>
<name>A0A0R1KVJ0_9LACO</name>
<dbReference type="PANTHER" id="PTHR33594:SF1">
    <property type="entry name" value="HD_PDEASE DOMAIN-CONTAINING PROTEIN"/>
    <property type="match status" value="1"/>
</dbReference>
<dbReference type="PANTHER" id="PTHR33594">
    <property type="entry name" value="SUPERFAMILY HYDROLASE, PUTATIVE (AFU_ORTHOLOGUE AFUA_1G03035)-RELATED"/>
    <property type="match status" value="1"/>
</dbReference>
<dbReference type="InterPro" id="IPR003607">
    <property type="entry name" value="HD/PDEase_dom"/>
</dbReference>
<evidence type="ECO:0000259" key="1">
    <source>
        <dbReference type="SMART" id="SM00471"/>
    </source>
</evidence>
<keyword evidence="2" id="KW-0378">Hydrolase</keyword>
<comment type="caution">
    <text evidence="2">The sequence shown here is derived from an EMBL/GenBank/DDBJ whole genome shotgun (WGS) entry which is preliminary data.</text>
</comment>
<protein>
    <submittedName>
        <fullName evidence="2">Metal dependent phosphohydrolase</fullName>
    </submittedName>
</protein>
<dbReference type="Gene3D" id="1.10.472.50">
    <property type="entry name" value="HD-domain/PDEase-like"/>
    <property type="match status" value="1"/>
</dbReference>
<sequence length="213" mass="24364">MINGLRQIREFVQQELGYETTGHDYTHIERVVSLAKLILKGEEADESLVTIAAYLHDVSDDKVTTNPAAKRKAIVDELTSVGYDDDFVKKVFEIIDNMSYSANLKTHHKLSLEGQIVQDADRLDAIGAIGIARTFYFGGHFGEIMYNPRIMPRTGMDKAEYRKRGTVINHFYEKLFKLKDEMNTPTAKKIAEHRQQVMQDFVGEFVDEWNGTK</sequence>
<dbReference type="RefSeq" id="WP_057825825.1">
    <property type="nucleotide sequence ID" value="NZ_AZEA01000016.1"/>
</dbReference>
<dbReference type="Pfam" id="PF01966">
    <property type="entry name" value="HD"/>
    <property type="match status" value="1"/>
</dbReference>
<reference evidence="2 3" key="1">
    <citation type="journal article" date="2015" name="Genome Announc.">
        <title>Expanding the biotechnology potential of lactobacilli through comparative genomics of 213 strains and associated genera.</title>
        <authorList>
            <person name="Sun Z."/>
            <person name="Harris H.M."/>
            <person name="McCann A."/>
            <person name="Guo C."/>
            <person name="Argimon S."/>
            <person name="Zhang W."/>
            <person name="Yang X."/>
            <person name="Jeffery I.B."/>
            <person name="Cooney J.C."/>
            <person name="Kagawa T.F."/>
            <person name="Liu W."/>
            <person name="Song Y."/>
            <person name="Salvetti E."/>
            <person name="Wrobel A."/>
            <person name="Rasinkangas P."/>
            <person name="Parkhill J."/>
            <person name="Rea M.C."/>
            <person name="O'Sullivan O."/>
            <person name="Ritari J."/>
            <person name="Douillard F.P."/>
            <person name="Paul Ross R."/>
            <person name="Yang R."/>
            <person name="Briner A.E."/>
            <person name="Felis G.E."/>
            <person name="de Vos W.M."/>
            <person name="Barrangou R."/>
            <person name="Klaenhammer T.R."/>
            <person name="Caufield P.W."/>
            <person name="Cui Y."/>
            <person name="Zhang H."/>
            <person name="O'Toole P.W."/>
        </authorList>
    </citation>
    <scope>NUCLEOTIDE SEQUENCE [LARGE SCALE GENOMIC DNA]</scope>
    <source>
        <strain evidence="2 3">DSM 19904</strain>
    </source>
</reference>
<dbReference type="InterPro" id="IPR006674">
    <property type="entry name" value="HD_domain"/>
</dbReference>
<dbReference type="GO" id="GO:0016787">
    <property type="term" value="F:hydrolase activity"/>
    <property type="evidence" value="ECO:0007669"/>
    <property type="project" value="UniProtKB-KW"/>
</dbReference>
<dbReference type="PATRIC" id="fig|1423808.3.peg.804"/>
<proteinExistence type="predicted"/>
<dbReference type="OrthoDB" id="9797344at2"/>
<evidence type="ECO:0000313" key="2">
    <source>
        <dbReference type="EMBL" id="KRK87741.1"/>
    </source>
</evidence>
<dbReference type="AlphaFoldDB" id="A0A0R1KVJ0"/>
<dbReference type="CDD" id="cd00077">
    <property type="entry name" value="HDc"/>
    <property type="match status" value="1"/>
</dbReference>
<dbReference type="SMART" id="SM00471">
    <property type="entry name" value="HDc"/>
    <property type="match status" value="1"/>
</dbReference>
<keyword evidence="3" id="KW-1185">Reference proteome</keyword>
<accession>A0A0R1KVJ0</accession>
<dbReference type="Proteomes" id="UP000051581">
    <property type="component" value="Unassembled WGS sequence"/>
</dbReference>
<dbReference type="SUPFAM" id="SSF109604">
    <property type="entry name" value="HD-domain/PDEase-like"/>
    <property type="match status" value="1"/>
</dbReference>
<organism evidence="2 3">
    <name type="scientific">Lentilactobacillus sunkii DSM 19904</name>
    <dbReference type="NCBI Taxonomy" id="1423808"/>
    <lineage>
        <taxon>Bacteria</taxon>
        <taxon>Bacillati</taxon>
        <taxon>Bacillota</taxon>
        <taxon>Bacilli</taxon>
        <taxon>Lactobacillales</taxon>
        <taxon>Lactobacillaceae</taxon>
        <taxon>Lentilactobacillus</taxon>
    </lineage>
</organism>